<dbReference type="NCBIfam" id="NF003793">
    <property type="entry name" value="PRK05382.1"/>
    <property type="match status" value="1"/>
</dbReference>
<comment type="function">
    <text evidence="8">Catalyzes the last common step of the biosynthesis of aromatic amino acids, produced via the shikimic acid pathway.</text>
</comment>
<dbReference type="PROSITE" id="PS00787">
    <property type="entry name" value="CHORISMATE_SYNTHASE_1"/>
    <property type="match status" value="1"/>
</dbReference>
<protein>
    <recommendedName>
        <fullName evidence="4 9">Chorismate synthase</fullName>
        <ecNumber evidence="4 9">4.2.3.5</ecNumber>
    </recommendedName>
</protein>
<keyword evidence="5 9" id="KW-0028">Amino-acid biosynthesis</keyword>
<dbReference type="FunFam" id="3.60.150.10:FF:000003">
    <property type="entry name" value="Chorismate synthase"/>
    <property type="match status" value="1"/>
</dbReference>
<reference evidence="11 12" key="1">
    <citation type="journal article" date="2024" name="Nat. Commun.">
        <title>Phylogenomics reveals the evolutionary origins of lichenization in chlorophyte algae.</title>
        <authorList>
            <person name="Puginier C."/>
            <person name="Libourel C."/>
            <person name="Otte J."/>
            <person name="Skaloud P."/>
            <person name="Haon M."/>
            <person name="Grisel S."/>
            <person name="Petersen M."/>
            <person name="Berrin J.G."/>
            <person name="Delaux P.M."/>
            <person name="Dal Grande F."/>
            <person name="Keller J."/>
        </authorList>
    </citation>
    <scope>NUCLEOTIDE SEQUENCE [LARGE SCALE GENOMIC DNA]</scope>
    <source>
        <strain evidence="11 12">SAG 2043</strain>
    </source>
</reference>
<dbReference type="HAMAP" id="MF_00300">
    <property type="entry name" value="Chorismate_synth"/>
    <property type="match status" value="1"/>
</dbReference>
<dbReference type="GO" id="GO:0004107">
    <property type="term" value="F:chorismate synthase activity"/>
    <property type="evidence" value="ECO:0007669"/>
    <property type="project" value="UniProtKB-EC"/>
</dbReference>
<dbReference type="EC" id="4.2.3.5" evidence="4 9"/>
<evidence type="ECO:0000256" key="10">
    <source>
        <dbReference type="SAM" id="MobiDB-lite"/>
    </source>
</evidence>
<dbReference type="GO" id="GO:0009073">
    <property type="term" value="P:aromatic amino acid family biosynthetic process"/>
    <property type="evidence" value="ECO:0007669"/>
    <property type="project" value="UniProtKB-KW"/>
</dbReference>
<dbReference type="GO" id="GO:0010181">
    <property type="term" value="F:FMN binding"/>
    <property type="evidence" value="ECO:0007669"/>
    <property type="project" value="TreeGrafter"/>
</dbReference>
<keyword evidence="7 9" id="KW-0456">Lyase</keyword>
<evidence type="ECO:0000256" key="1">
    <source>
        <dbReference type="ARBA" id="ARBA00001852"/>
    </source>
</evidence>
<dbReference type="CDD" id="cd07304">
    <property type="entry name" value="Chorismate_synthase"/>
    <property type="match status" value="1"/>
</dbReference>
<dbReference type="InterPro" id="IPR035904">
    <property type="entry name" value="Chorismate_synth_AroC_sf"/>
</dbReference>
<sequence length="433" mass="46537">MHVRPLQHCSGSQLSPLQNSFASGSQLRPTRSVQRVLPCRHVTKAGGNTFGHLFTVTTFGESHGGGVGCVIDGTPSRLRITQEEIQFELDRRRPGQSRITTPRKETDTCEILSGITPDGETLGTPICVLVRNQDHKSQDYSEMSLAYRPSHADATYDFKYGIRAVAGGGRSSARETIGRVAAGAVAKKLLHTVAGTEVLAYVNKVRDVEATNVDHNTFTIEQVESNPVRCPDAEAAEAMYQAIDAVRTRGDSCGGEVTCVVRNCPKGLGSPVFNKLEANLAAALMSLPATKGVEIGSGFAGAAMLGSEHNDEFYMDKGEVRTRTNRSGGIQGGLSNGENIVIRLAFKPTSTISTNQKTVSRAGEDVELRARGRHDPCVVPRAVPMVEAMVALVLADQLLQHFAQCELLPRTNGVSPDRKVATQFSNHAETSNV</sequence>
<name>A0AAW1Q8C4_9CHLO</name>
<organism evidence="11 12">
    <name type="scientific">[Myrmecia] bisecta</name>
    <dbReference type="NCBI Taxonomy" id="41462"/>
    <lineage>
        <taxon>Eukaryota</taxon>
        <taxon>Viridiplantae</taxon>
        <taxon>Chlorophyta</taxon>
        <taxon>core chlorophytes</taxon>
        <taxon>Trebouxiophyceae</taxon>
        <taxon>Trebouxiales</taxon>
        <taxon>Trebouxiaceae</taxon>
        <taxon>Myrmecia</taxon>
    </lineage>
</organism>
<proteinExistence type="inferred from homology"/>
<gene>
    <name evidence="11" type="ORF">WJX72_000387</name>
</gene>
<dbReference type="GO" id="GO:0005829">
    <property type="term" value="C:cytosol"/>
    <property type="evidence" value="ECO:0007669"/>
    <property type="project" value="TreeGrafter"/>
</dbReference>
<dbReference type="Gene3D" id="3.60.150.10">
    <property type="entry name" value="Chorismate synthase AroC"/>
    <property type="match status" value="1"/>
</dbReference>
<evidence type="ECO:0000256" key="6">
    <source>
        <dbReference type="ARBA" id="ARBA00023141"/>
    </source>
</evidence>
<dbReference type="PROSITE" id="PS00788">
    <property type="entry name" value="CHORISMATE_SYNTHASE_2"/>
    <property type="match status" value="1"/>
</dbReference>
<comment type="similarity">
    <text evidence="3 9">Belongs to the chorismate synthase family.</text>
</comment>
<dbReference type="EMBL" id="JALJOR010000004">
    <property type="protein sequence ID" value="KAK9817667.1"/>
    <property type="molecule type" value="Genomic_DNA"/>
</dbReference>
<comment type="cofactor">
    <cofactor evidence="9">
        <name>FMNH2</name>
        <dbReference type="ChEBI" id="CHEBI:57618"/>
    </cofactor>
    <text evidence="9">Reduced FMN (FMNH(2)).</text>
</comment>
<evidence type="ECO:0000256" key="5">
    <source>
        <dbReference type="ARBA" id="ARBA00022605"/>
    </source>
</evidence>
<dbReference type="Proteomes" id="UP001489004">
    <property type="component" value="Unassembled WGS sequence"/>
</dbReference>
<dbReference type="InterPro" id="IPR000453">
    <property type="entry name" value="Chorismate_synth"/>
</dbReference>
<dbReference type="PROSITE" id="PS00789">
    <property type="entry name" value="CHORISMATE_SYNTHASE_3"/>
    <property type="match status" value="1"/>
</dbReference>
<evidence type="ECO:0000256" key="8">
    <source>
        <dbReference type="ARBA" id="ARBA00053861"/>
    </source>
</evidence>
<comment type="caution">
    <text evidence="11">The sequence shown here is derived from an EMBL/GenBank/DDBJ whole genome shotgun (WGS) entry which is preliminary data.</text>
</comment>
<dbReference type="SUPFAM" id="SSF103263">
    <property type="entry name" value="Chorismate synthase, AroC"/>
    <property type="match status" value="1"/>
</dbReference>
<comment type="pathway">
    <text evidence="2 9">Metabolic intermediate biosynthesis; chorismate biosynthesis; chorismate from D-erythrose 4-phosphate and phosphoenolpyruvate: step 7/7.</text>
</comment>
<evidence type="ECO:0000256" key="2">
    <source>
        <dbReference type="ARBA" id="ARBA00005044"/>
    </source>
</evidence>
<feature type="compositionally biased region" description="Polar residues" evidence="10">
    <location>
        <begin position="9"/>
        <end position="26"/>
    </location>
</feature>
<evidence type="ECO:0000256" key="3">
    <source>
        <dbReference type="ARBA" id="ARBA00008014"/>
    </source>
</evidence>
<dbReference type="NCBIfam" id="TIGR00033">
    <property type="entry name" value="aroC"/>
    <property type="match status" value="1"/>
</dbReference>
<keyword evidence="12" id="KW-1185">Reference proteome</keyword>
<dbReference type="Pfam" id="PF01264">
    <property type="entry name" value="Chorismate_synt"/>
    <property type="match status" value="1"/>
</dbReference>
<evidence type="ECO:0000256" key="9">
    <source>
        <dbReference type="RuleBase" id="RU000605"/>
    </source>
</evidence>
<evidence type="ECO:0000313" key="12">
    <source>
        <dbReference type="Proteomes" id="UP001489004"/>
    </source>
</evidence>
<dbReference type="AlphaFoldDB" id="A0AAW1Q8C4"/>
<evidence type="ECO:0000256" key="4">
    <source>
        <dbReference type="ARBA" id="ARBA00013036"/>
    </source>
</evidence>
<dbReference type="GO" id="GO:0008652">
    <property type="term" value="P:amino acid biosynthetic process"/>
    <property type="evidence" value="ECO:0007669"/>
    <property type="project" value="UniProtKB-KW"/>
</dbReference>
<feature type="region of interest" description="Disordered" evidence="10">
    <location>
        <begin position="1"/>
        <end position="26"/>
    </location>
</feature>
<comment type="catalytic activity">
    <reaction evidence="1 9">
        <text>5-O-(1-carboxyvinyl)-3-phosphoshikimate = chorismate + phosphate</text>
        <dbReference type="Rhea" id="RHEA:21020"/>
        <dbReference type="ChEBI" id="CHEBI:29748"/>
        <dbReference type="ChEBI" id="CHEBI:43474"/>
        <dbReference type="ChEBI" id="CHEBI:57701"/>
        <dbReference type="EC" id="4.2.3.5"/>
    </reaction>
</comment>
<dbReference type="InterPro" id="IPR020541">
    <property type="entry name" value="Chorismate_synthase_CS"/>
</dbReference>
<keyword evidence="6 9" id="KW-0057">Aromatic amino acid biosynthesis</keyword>
<evidence type="ECO:0000313" key="11">
    <source>
        <dbReference type="EMBL" id="KAK9817667.1"/>
    </source>
</evidence>
<dbReference type="PANTHER" id="PTHR21085">
    <property type="entry name" value="CHORISMATE SYNTHASE"/>
    <property type="match status" value="1"/>
</dbReference>
<accession>A0AAW1Q8C4</accession>
<dbReference type="GO" id="GO:0009423">
    <property type="term" value="P:chorismate biosynthetic process"/>
    <property type="evidence" value="ECO:0007669"/>
    <property type="project" value="TreeGrafter"/>
</dbReference>
<dbReference type="PANTHER" id="PTHR21085:SF0">
    <property type="entry name" value="CHORISMATE SYNTHASE"/>
    <property type="match status" value="1"/>
</dbReference>
<evidence type="ECO:0000256" key="7">
    <source>
        <dbReference type="ARBA" id="ARBA00023239"/>
    </source>
</evidence>
<dbReference type="PIRSF" id="PIRSF001456">
    <property type="entry name" value="Chorismate_synth"/>
    <property type="match status" value="1"/>
</dbReference>